<evidence type="ECO:0000256" key="1">
    <source>
        <dbReference type="ARBA" id="ARBA00009995"/>
    </source>
</evidence>
<name>A0A5N5L9D7_9ROSI</name>
<dbReference type="PANTHER" id="PTHR11926:SF1374">
    <property type="entry name" value="UDP-GLYCOSYLTRANSFERASE 76F1-RELATED"/>
    <property type="match status" value="1"/>
</dbReference>
<dbReference type="GO" id="GO:0080044">
    <property type="term" value="F:quercetin 7-O-glucosyltransferase activity"/>
    <property type="evidence" value="ECO:0007669"/>
    <property type="project" value="TreeGrafter"/>
</dbReference>
<dbReference type="GO" id="GO:0080043">
    <property type="term" value="F:quercetin 3-O-glucosyltransferase activity"/>
    <property type="evidence" value="ECO:0007669"/>
    <property type="project" value="TreeGrafter"/>
</dbReference>
<dbReference type="FunFam" id="3.40.50.2000:FF:000060">
    <property type="entry name" value="Glycosyltransferase"/>
    <property type="match status" value="1"/>
</dbReference>
<evidence type="ECO:0000313" key="3">
    <source>
        <dbReference type="EMBL" id="KAB5538741.1"/>
    </source>
</evidence>
<dbReference type="FunFam" id="3.40.50.2000:FF:000120">
    <property type="entry name" value="UDP-glycosyltransferase 76C1"/>
    <property type="match status" value="1"/>
</dbReference>
<sequence>MNKFLAANSSRNMKNSGTDIQIDQRNGRRLVLLPLPLQGHVNPMIQLANILHTKGFSITIIHTTFNSPDPSKYPHFTFHFIQEELTETEASTADIIALVSLLNIKCVAPFRDCLSKLLSDVSEDPIACLISDAIFHFTTAVSKGLKLPRIVLRTGGASSFRIFTALPFLKEKGYLPTQESQLENQVVELPPLKVKDLPVVNSRDPESVYDLLVSMTDGTKASSGVIWNTFEELEQSALAALRHDFSIPVFPIGPFHNRFPSSSSSLLTQDQSSISWLDKRAPKSVVYVSFGSVAALNVTQFLEVAWGLANSKQPFLWVVRPGLVRGAEWLEPLPNGFLEDLNGRAHIVKWAPQSEVLAHPAVGAFWTHNGWNSTLESICEGVPMICMPCFTDQMANARYVSDVWRVGMQLENGLEREKIESTINRLLVDEEGEAIRKRILSLKEKAKLCLSQGGSSCQSLDSLVSQILSLEPIIFQTP</sequence>
<evidence type="ECO:0000313" key="4">
    <source>
        <dbReference type="Proteomes" id="UP000326939"/>
    </source>
</evidence>
<dbReference type="SUPFAM" id="SSF53756">
    <property type="entry name" value="UDP-Glycosyltransferase/glycogen phosphorylase"/>
    <property type="match status" value="1"/>
</dbReference>
<keyword evidence="2" id="KW-0808">Transferase</keyword>
<dbReference type="InterPro" id="IPR002213">
    <property type="entry name" value="UDP_glucos_trans"/>
</dbReference>
<organism evidence="3 4">
    <name type="scientific">Salix brachista</name>
    <dbReference type="NCBI Taxonomy" id="2182728"/>
    <lineage>
        <taxon>Eukaryota</taxon>
        <taxon>Viridiplantae</taxon>
        <taxon>Streptophyta</taxon>
        <taxon>Embryophyta</taxon>
        <taxon>Tracheophyta</taxon>
        <taxon>Spermatophyta</taxon>
        <taxon>Magnoliopsida</taxon>
        <taxon>eudicotyledons</taxon>
        <taxon>Gunneridae</taxon>
        <taxon>Pentapetalae</taxon>
        <taxon>rosids</taxon>
        <taxon>fabids</taxon>
        <taxon>Malpighiales</taxon>
        <taxon>Salicaceae</taxon>
        <taxon>Saliceae</taxon>
        <taxon>Salix</taxon>
    </lineage>
</organism>
<evidence type="ECO:0008006" key="5">
    <source>
        <dbReference type="Google" id="ProtNLM"/>
    </source>
</evidence>
<comment type="caution">
    <text evidence="3">The sequence shown here is derived from an EMBL/GenBank/DDBJ whole genome shotgun (WGS) entry which is preliminary data.</text>
</comment>
<protein>
    <recommendedName>
        <fullName evidence="5">Glycosyltransferase</fullName>
    </recommendedName>
</protein>
<evidence type="ECO:0000256" key="2">
    <source>
        <dbReference type="ARBA" id="ARBA00022679"/>
    </source>
</evidence>
<dbReference type="Gene3D" id="3.40.50.2000">
    <property type="entry name" value="Glycogen Phosphorylase B"/>
    <property type="match status" value="2"/>
</dbReference>
<accession>A0A5N5L9D7</accession>
<reference evidence="4" key="1">
    <citation type="journal article" date="2019" name="Gigascience">
        <title>De novo genome assembly of the endangered Acer yangbiense, a plant species with extremely small populations endemic to Yunnan Province, China.</title>
        <authorList>
            <person name="Yang J."/>
            <person name="Wariss H.M."/>
            <person name="Tao L."/>
            <person name="Zhang R."/>
            <person name="Yun Q."/>
            <person name="Hollingsworth P."/>
            <person name="Dao Z."/>
            <person name="Luo G."/>
            <person name="Guo H."/>
            <person name="Ma Y."/>
            <person name="Sun W."/>
        </authorList>
    </citation>
    <scope>NUCLEOTIDE SEQUENCE [LARGE SCALE GENOMIC DNA]</scope>
    <source>
        <strain evidence="4">cv. br00</strain>
    </source>
</reference>
<proteinExistence type="inferred from homology"/>
<dbReference type="Pfam" id="PF00201">
    <property type="entry name" value="UDPGT"/>
    <property type="match status" value="1"/>
</dbReference>
<dbReference type="PANTHER" id="PTHR11926">
    <property type="entry name" value="GLUCOSYL/GLUCURONOSYL TRANSFERASES"/>
    <property type="match status" value="1"/>
</dbReference>
<comment type="similarity">
    <text evidence="1">Belongs to the UDP-glycosyltransferase family.</text>
</comment>
<keyword evidence="4" id="KW-1185">Reference proteome</keyword>
<dbReference type="EMBL" id="VDCV01000010">
    <property type="protein sequence ID" value="KAB5538741.1"/>
    <property type="molecule type" value="Genomic_DNA"/>
</dbReference>
<dbReference type="CDD" id="cd03784">
    <property type="entry name" value="GT1_Gtf-like"/>
    <property type="match status" value="1"/>
</dbReference>
<dbReference type="AlphaFoldDB" id="A0A5N5L9D7"/>
<gene>
    <name evidence="3" type="ORF">DKX38_016274</name>
</gene>
<dbReference type="Proteomes" id="UP000326939">
    <property type="component" value="Chromosome 10"/>
</dbReference>